<name>A0A345HJ96_9ACTN</name>
<dbReference type="GO" id="GO:0016740">
    <property type="term" value="F:transferase activity"/>
    <property type="evidence" value="ECO:0007669"/>
    <property type="project" value="UniProtKB-KW"/>
</dbReference>
<reference evidence="2" key="1">
    <citation type="submission" date="2018-07" db="EMBL/GenBank/DDBJ databases">
        <authorList>
            <person name="Zhao J."/>
        </authorList>
    </citation>
    <scope>NUCLEOTIDE SEQUENCE [LARGE SCALE GENOMIC DNA]</scope>
    <source>
        <strain evidence="2">GSSD-12</strain>
    </source>
</reference>
<dbReference type="RefSeq" id="WP_114658149.1">
    <property type="nucleotide sequence ID" value="NZ_CP031194.1"/>
</dbReference>
<dbReference type="OrthoDB" id="27442at2"/>
<proteinExistence type="predicted"/>
<evidence type="ECO:0000313" key="1">
    <source>
        <dbReference type="EMBL" id="AXG76770.1"/>
    </source>
</evidence>
<keyword evidence="1" id="KW-0808">Transferase</keyword>
<dbReference type="Pfam" id="PF11814">
    <property type="entry name" value="DUF3335"/>
    <property type="match status" value="1"/>
</dbReference>
<gene>
    <name evidence="1" type="ORF">DVK44_02725</name>
</gene>
<evidence type="ECO:0000313" key="2">
    <source>
        <dbReference type="Proteomes" id="UP000253868"/>
    </source>
</evidence>
<dbReference type="KEGG" id="spad:DVK44_02725"/>
<keyword evidence="2" id="KW-1185">Reference proteome</keyword>
<dbReference type="AlphaFoldDB" id="A0A345HJ96"/>
<dbReference type="InterPro" id="IPR021770">
    <property type="entry name" value="DUF3335"/>
</dbReference>
<organism evidence="1 2">
    <name type="scientific">Streptomyces paludis</name>
    <dbReference type="NCBI Taxonomy" id="2282738"/>
    <lineage>
        <taxon>Bacteria</taxon>
        <taxon>Bacillati</taxon>
        <taxon>Actinomycetota</taxon>
        <taxon>Actinomycetes</taxon>
        <taxon>Kitasatosporales</taxon>
        <taxon>Streptomycetaceae</taxon>
        <taxon>Streptomyces</taxon>
    </lineage>
</organism>
<dbReference type="EMBL" id="CP031194">
    <property type="protein sequence ID" value="AXG76770.1"/>
    <property type="molecule type" value="Genomic_DNA"/>
</dbReference>
<dbReference type="Proteomes" id="UP000253868">
    <property type="component" value="Chromosome"/>
</dbReference>
<sequence length="390" mass="40876">MPSHQETPVRSALVPFEPDALPAPLTRLVPPDVLARWRSADRAGQAPRVVAVPGEDGEGWTAAALVTARPRTAYLKIVDAVGEVPAAVAAVVAAARHQGLVQVKWEGWTADAGAAAALGFTPLRVPLARAEDADGPGSGYVRCLGEGDGEGGSDDDVEGNSGGAVAEPPYYGQTTHFTCGAVTALIARTHAGALPPEAFDRAAELRLWRDATNFPACEPVGLGVAVRRAWPSSPVTVFLDEERPVLLGHLPESEREWRAVLQRESRADAGRLGVPVVPHRLPMAAVRDAIGRGEQVLLLLSLAGMQGFDVPHWVLCHGAVPGAVVIEDPWANAATGDTWVDAHLLPVSDASLDEMSTLSALSADSAESAESADHYRGAVIIGDTEPRHAS</sequence>
<accession>A0A345HJ96</accession>
<protein>
    <submittedName>
        <fullName evidence="1">Acetyltransferase</fullName>
    </submittedName>
</protein>